<dbReference type="InterPro" id="IPR007867">
    <property type="entry name" value="GMC_OxRtase_C"/>
</dbReference>
<dbReference type="SUPFAM" id="SSF51905">
    <property type="entry name" value="FAD/NAD(P)-binding domain"/>
    <property type="match status" value="1"/>
</dbReference>
<comment type="caution">
    <text evidence="4">The sequence shown here is derived from an EMBL/GenBank/DDBJ whole genome shotgun (WGS) entry which is preliminary data.</text>
</comment>
<evidence type="ECO:0000256" key="2">
    <source>
        <dbReference type="SAM" id="SignalP"/>
    </source>
</evidence>
<keyword evidence="2" id="KW-0732">Signal</keyword>
<sequence>MAPTVFRLASAAVTAFLLALPADVLVSAAPLSTRQDTSTYDYIVVGSGAGGIPLAAQLSASGARTLLIERGPPSSGRWGGNLRVAPWLQGTNLSSFDVPSLYNEQWAGTGWEDGIYCDDVEGAIASCVLGGGTAINAGLWWKPASMDWDDTFPANVGWGSGDLAPATERVFNKIPGTHVPSSDGVISMQQGPGVLEWAFETAGWERELSNETPEQKTQRRVFTNTTFMYEHGERSGPMATYLVEASARPNFELWQNTMVERVIRDGSKVTGLELKSAGNGGHDGSVGISANGGSVILSAGAFGTPKILFRSGIGPQDMLEVVRDAESDKMIAQDQWIDLPVGKNLLDNINTDIVIHHPNVVPYDWQAAYNSPIESDKQNYLKNRAGILAQCASNLNPMVWEPVTGSDGKYRQLQWTARVAPSLGISNDDGKAMTISNYLGLGQVARGRTTITSELKMIVETMPSPSQNAADREAIIHGIESMRSALSNVSDLTILSPKPEVSASDYVDSTEHAAVNHWLGSCKLGTDDGRNGGTAVVDPDTKVYGMDNLFVVDGSIFPELTTSNPSAAIVVAAERAAERILALRK</sequence>
<dbReference type="Gene3D" id="3.30.410.10">
    <property type="entry name" value="Cholesterol Oxidase, domain 2"/>
    <property type="match status" value="1"/>
</dbReference>
<dbReference type="PROSITE" id="PS00624">
    <property type="entry name" value="GMC_OXRED_2"/>
    <property type="match status" value="1"/>
</dbReference>
<dbReference type="PANTHER" id="PTHR47190:SF2">
    <property type="entry name" value="CELLOBIOSE DEHYDROGENASE (AFU_ORTHOLOGUE AFUA_2G17620)"/>
    <property type="match status" value="1"/>
</dbReference>
<evidence type="ECO:0000313" key="4">
    <source>
        <dbReference type="EMBL" id="KAL1304020.1"/>
    </source>
</evidence>
<dbReference type="InterPro" id="IPR053208">
    <property type="entry name" value="GMC_Oxidoreductase_CD"/>
</dbReference>
<evidence type="ECO:0000259" key="3">
    <source>
        <dbReference type="PROSITE" id="PS00624"/>
    </source>
</evidence>
<dbReference type="PIRSF" id="PIRSF000137">
    <property type="entry name" value="Alcohol_oxidase"/>
    <property type="match status" value="1"/>
</dbReference>
<reference evidence="4 5" key="1">
    <citation type="submission" date="2024-07" db="EMBL/GenBank/DDBJ databases">
        <title>Draft sequence of the Neodothiora populina.</title>
        <authorList>
            <person name="Drown D.D."/>
            <person name="Schuette U.S."/>
            <person name="Buechlein A.B."/>
            <person name="Rusch D.R."/>
            <person name="Winton L.W."/>
            <person name="Adams G.A."/>
        </authorList>
    </citation>
    <scope>NUCLEOTIDE SEQUENCE [LARGE SCALE GENOMIC DNA]</scope>
    <source>
        <strain evidence="4 5">CPC 39397</strain>
    </source>
</reference>
<dbReference type="PANTHER" id="PTHR47190">
    <property type="entry name" value="DEHYDROGENASE, PUTATIVE-RELATED"/>
    <property type="match status" value="1"/>
</dbReference>
<dbReference type="Pfam" id="PF00732">
    <property type="entry name" value="GMC_oxred_N"/>
    <property type="match status" value="1"/>
</dbReference>
<feature type="chain" id="PRO_5045438925" description="Glucose-methanol-choline oxidoreductase N-terminal domain-containing protein" evidence="2">
    <location>
        <begin position="29"/>
        <end position="585"/>
    </location>
</feature>
<protein>
    <recommendedName>
        <fullName evidence="3">Glucose-methanol-choline oxidoreductase N-terminal domain-containing protein</fullName>
    </recommendedName>
</protein>
<dbReference type="Pfam" id="PF05199">
    <property type="entry name" value="GMC_oxred_C"/>
    <property type="match status" value="1"/>
</dbReference>
<dbReference type="EMBL" id="JBFMKM010000009">
    <property type="protein sequence ID" value="KAL1304020.1"/>
    <property type="molecule type" value="Genomic_DNA"/>
</dbReference>
<dbReference type="SUPFAM" id="SSF54373">
    <property type="entry name" value="FAD-linked reductases, C-terminal domain"/>
    <property type="match status" value="1"/>
</dbReference>
<dbReference type="InterPro" id="IPR012132">
    <property type="entry name" value="GMC_OxRdtase"/>
</dbReference>
<dbReference type="InterPro" id="IPR000172">
    <property type="entry name" value="GMC_OxRdtase_N"/>
</dbReference>
<evidence type="ECO:0000313" key="5">
    <source>
        <dbReference type="Proteomes" id="UP001562354"/>
    </source>
</evidence>
<evidence type="ECO:0000256" key="1">
    <source>
        <dbReference type="ARBA" id="ARBA00010790"/>
    </source>
</evidence>
<feature type="domain" description="Glucose-methanol-choline oxidoreductase N-terminal" evidence="3">
    <location>
        <begin position="300"/>
        <end position="314"/>
    </location>
</feature>
<comment type="similarity">
    <text evidence="1">Belongs to the GMC oxidoreductase family.</text>
</comment>
<proteinExistence type="inferred from homology"/>
<dbReference type="RefSeq" id="XP_069200295.1">
    <property type="nucleotide sequence ID" value="XM_069344393.1"/>
</dbReference>
<dbReference type="Gene3D" id="3.50.50.60">
    <property type="entry name" value="FAD/NAD(P)-binding domain"/>
    <property type="match status" value="1"/>
</dbReference>
<feature type="signal peptide" evidence="2">
    <location>
        <begin position="1"/>
        <end position="28"/>
    </location>
</feature>
<keyword evidence="5" id="KW-1185">Reference proteome</keyword>
<dbReference type="GeneID" id="95974164"/>
<organism evidence="4 5">
    <name type="scientific">Neodothiora populina</name>
    <dbReference type="NCBI Taxonomy" id="2781224"/>
    <lineage>
        <taxon>Eukaryota</taxon>
        <taxon>Fungi</taxon>
        <taxon>Dikarya</taxon>
        <taxon>Ascomycota</taxon>
        <taxon>Pezizomycotina</taxon>
        <taxon>Dothideomycetes</taxon>
        <taxon>Dothideomycetidae</taxon>
        <taxon>Dothideales</taxon>
        <taxon>Dothioraceae</taxon>
        <taxon>Neodothiora</taxon>
    </lineage>
</organism>
<gene>
    <name evidence="4" type="ORF">AAFC00_000461</name>
</gene>
<dbReference type="Proteomes" id="UP001562354">
    <property type="component" value="Unassembled WGS sequence"/>
</dbReference>
<name>A0ABR3PCY8_9PEZI</name>
<dbReference type="InterPro" id="IPR036188">
    <property type="entry name" value="FAD/NAD-bd_sf"/>
</dbReference>
<accession>A0ABR3PCY8</accession>